<reference evidence="2" key="1">
    <citation type="submission" date="2022-01" db="EMBL/GenBank/DDBJ databases">
        <authorList>
            <person name="Braso-Vives M."/>
        </authorList>
    </citation>
    <scope>NUCLEOTIDE SEQUENCE</scope>
</reference>
<evidence type="ECO:0000256" key="1">
    <source>
        <dbReference type="SAM" id="MobiDB-lite"/>
    </source>
</evidence>
<dbReference type="AlphaFoldDB" id="A0A8J9VEV3"/>
<evidence type="ECO:0000313" key="2">
    <source>
        <dbReference type="EMBL" id="CAH1238073.1"/>
    </source>
</evidence>
<organism evidence="2 3">
    <name type="scientific">Branchiostoma lanceolatum</name>
    <name type="common">Common lancelet</name>
    <name type="synonym">Amphioxus lanceolatum</name>
    <dbReference type="NCBI Taxonomy" id="7740"/>
    <lineage>
        <taxon>Eukaryota</taxon>
        <taxon>Metazoa</taxon>
        <taxon>Chordata</taxon>
        <taxon>Cephalochordata</taxon>
        <taxon>Leptocardii</taxon>
        <taxon>Amphioxiformes</taxon>
        <taxon>Branchiostomatidae</taxon>
        <taxon>Branchiostoma</taxon>
    </lineage>
</organism>
<evidence type="ECO:0000313" key="3">
    <source>
        <dbReference type="Proteomes" id="UP000838412"/>
    </source>
</evidence>
<protein>
    <submittedName>
        <fullName evidence="2">Hypp5513 protein</fullName>
    </submittedName>
</protein>
<feature type="region of interest" description="Disordered" evidence="1">
    <location>
        <begin position="1"/>
        <end position="68"/>
    </location>
</feature>
<proteinExistence type="predicted"/>
<dbReference type="Proteomes" id="UP000838412">
    <property type="component" value="Chromosome 10"/>
</dbReference>
<gene>
    <name evidence="2" type="primary">Hypp5513</name>
    <name evidence="2" type="ORF">BLAG_LOCUS2822</name>
</gene>
<name>A0A8J9VEV3_BRALA</name>
<accession>A0A8J9VEV3</accession>
<sequence length="100" mass="11336">MEDFKRRYAAEETDQFPADPTDLNRSGPGRYSDRSLKRRSLNQAQSASRLRRSATLGPEQRARRRQTWDGAGSNLAAFLFANDLKGMFTEIIIKAAPKMT</sequence>
<feature type="compositionally biased region" description="Basic and acidic residues" evidence="1">
    <location>
        <begin position="1"/>
        <end position="10"/>
    </location>
</feature>
<keyword evidence="3" id="KW-1185">Reference proteome</keyword>
<dbReference type="EMBL" id="OV696695">
    <property type="protein sequence ID" value="CAH1238073.1"/>
    <property type="molecule type" value="Genomic_DNA"/>
</dbReference>